<dbReference type="InterPro" id="IPR025248">
    <property type="entry name" value="DUF4007"/>
</dbReference>
<gene>
    <name evidence="2" type="ORF">SDC9_108304</name>
</gene>
<proteinExistence type="predicted"/>
<reference evidence="2" key="1">
    <citation type="submission" date="2019-08" db="EMBL/GenBank/DDBJ databases">
        <authorList>
            <person name="Kucharzyk K."/>
            <person name="Murdoch R.W."/>
            <person name="Higgins S."/>
            <person name="Loffler F."/>
        </authorList>
    </citation>
    <scope>NUCLEOTIDE SEQUENCE</scope>
</reference>
<protein>
    <recommendedName>
        <fullName evidence="1">DUF4007 domain-containing protein</fullName>
    </recommendedName>
</protein>
<accession>A0A645B8R5</accession>
<dbReference type="EMBL" id="VSSQ01018343">
    <property type="protein sequence ID" value="MPM61446.1"/>
    <property type="molecule type" value="Genomic_DNA"/>
</dbReference>
<feature type="domain" description="DUF4007" evidence="1">
    <location>
        <begin position="4"/>
        <end position="278"/>
    </location>
</feature>
<organism evidence="2">
    <name type="scientific">bioreactor metagenome</name>
    <dbReference type="NCBI Taxonomy" id="1076179"/>
    <lineage>
        <taxon>unclassified sequences</taxon>
        <taxon>metagenomes</taxon>
        <taxon>ecological metagenomes</taxon>
    </lineage>
</organism>
<dbReference type="Pfam" id="PF13182">
    <property type="entry name" value="DUF4007"/>
    <property type="match status" value="1"/>
</dbReference>
<name>A0A645B8R5_9ZZZZ</name>
<evidence type="ECO:0000259" key="1">
    <source>
        <dbReference type="Pfam" id="PF13182"/>
    </source>
</evidence>
<evidence type="ECO:0000313" key="2">
    <source>
        <dbReference type="EMBL" id="MPM61446.1"/>
    </source>
</evidence>
<dbReference type="AlphaFoldDB" id="A0A645B8R5"/>
<sequence>MRNILETPDVFVSRENNPMDVLGIGANMVKAMRYWLVAVGLTQESTSGKRIQTPTQLGEMIYEHDRYFEEMGTLWLLHYQLVNAKEGKDTEATSWWYFFNEFKVAEFTRDDFLAYINKYLRNSDEGDKPVRTIEDDFNCIINTYVPRIKSSPEEVRPESNIDCPLGELGLIDIVGTEKSGSRLKIYRKSTPKKDTLHPLILLAVIIDQAAGEKEVRISTIQNDNGNAGKAFNLDIISLTALLYKIELMGHIKVVRTAGLDVIQIKSNWSFLDCVEEYYRAING</sequence>
<comment type="caution">
    <text evidence="2">The sequence shown here is derived from an EMBL/GenBank/DDBJ whole genome shotgun (WGS) entry which is preliminary data.</text>
</comment>